<dbReference type="AlphaFoldDB" id="A0A1V5ZNB1"/>
<comment type="caution">
    <text evidence="1">The sequence shown here is derived from an EMBL/GenBank/DDBJ whole genome shotgun (WGS) entry which is preliminary data.</text>
</comment>
<sequence>MIKPMILIGPKNTRYLKLDEKEQSYIPFSEKWSIETDTFFKNLISLISNKKIVLPKGTVFYDCVGKRATFVIQESPTIRTISLDYDLPSIFYAMEKKNLLNMYNIPENFAEMIGEPPYKISLGFPYVVYIVHVDDLRYPLDSITLKIFYSPTEINSEDDYVYISNLLNVYESGAVCLGNNKDYINFVSSYIGVPKKHIGELNTKKIIETTINYFWNSVFNNDITASYETYHGDVVLGNFLIWNYWTRTDPISFYKKISYLKKQKLSELINNNYDTASTTYLTSSFFGQQESLFTEIKNNFSLISSLSGLYAGDVVEYLGEKHKIKGFYRIGTKNYISLERERDKKQNFVAADNDILHDFYNQNYVFEETPIEINGQLFKKGDNIIIEFFDGSMVVNKISSINTYTNEVFFRLDDGFVLSVNNKAIKTMKKLDLKSFDIGGYKFESNTAFYLIEEDLLSLPLSKISKITFNSARHNHYSNSMILRFLKNDTEIVEYELDQVIKLKDQGEIKSDLSFLDNFEKYPFFLYYDKIRHYETFFDKETENYYYFYENNINKKPFFDHIINNDYKKIEIPGYGGDVSLAVGDHVVFLTDENSVYDVYKIKEFIIVDAEKSGEEKRVDISLENIKTGECITQHFIQNDFLVYPHHIIKISLNFNGMSSGETYIIKKQLKNFYKTYVYKLLYFIIDKKKVAAVFDNGIPVYIEDNFQEFFEKTNKPQKKKVKLYKKTM</sequence>
<name>A0A1V5ZNB1_9BACT</name>
<evidence type="ECO:0000313" key="1">
    <source>
        <dbReference type="EMBL" id="OQB41558.1"/>
    </source>
</evidence>
<accession>A0A1V5ZNB1</accession>
<dbReference type="Proteomes" id="UP000485621">
    <property type="component" value="Unassembled WGS sequence"/>
</dbReference>
<organism evidence="1">
    <name type="scientific">candidate division CPR1 bacterium ADurb.Bin160</name>
    <dbReference type="NCBI Taxonomy" id="1852826"/>
    <lineage>
        <taxon>Bacteria</taxon>
        <taxon>candidate division CPR1</taxon>
    </lineage>
</organism>
<dbReference type="EMBL" id="MWDB01000014">
    <property type="protein sequence ID" value="OQB41558.1"/>
    <property type="molecule type" value="Genomic_DNA"/>
</dbReference>
<gene>
    <name evidence="1" type="ORF">BWY04_00738</name>
</gene>
<proteinExistence type="predicted"/>
<reference evidence="1" key="1">
    <citation type="submission" date="2017-02" db="EMBL/GenBank/DDBJ databases">
        <title>Delving into the versatile metabolic prowess of the omnipresent phylum Bacteroidetes.</title>
        <authorList>
            <person name="Nobu M.K."/>
            <person name="Mei R."/>
            <person name="Narihiro T."/>
            <person name="Kuroda K."/>
            <person name="Liu W.-T."/>
        </authorList>
    </citation>
    <scope>NUCLEOTIDE SEQUENCE</scope>
    <source>
        <strain evidence="1">ADurb.Bin160</strain>
    </source>
</reference>
<protein>
    <submittedName>
        <fullName evidence="1">Uncharacterized protein</fullName>
    </submittedName>
</protein>